<dbReference type="Pfam" id="PF02120">
    <property type="entry name" value="Flg_hook"/>
    <property type="match status" value="1"/>
</dbReference>
<keyword evidence="5" id="KW-1185">Reference proteome</keyword>
<dbReference type="Gene3D" id="3.30.750.140">
    <property type="match status" value="1"/>
</dbReference>
<organism evidence="4 5">
    <name type="scientific">Desulfuribacillus alkaliarsenatis</name>
    <dbReference type="NCBI Taxonomy" id="766136"/>
    <lineage>
        <taxon>Bacteria</taxon>
        <taxon>Bacillati</taxon>
        <taxon>Bacillota</taxon>
        <taxon>Desulfuribacillia</taxon>
        <taxon>Desulfuribacillales</taxon>
        <taxon>Desulfuribacillaceae</taxon>
        <taxon>Desulfuribacillus</taxon>
    </lineage>
</organism>
<sequence length="556" mass="61463">MNMNVFFAEFDMQQQLLPKGKKNADMGSLFADVLLNKTLLAKGETVDASLFSYEFAEMFYALSANTGNSLVGSNTSKDQFGVSDQLFTDYLLASMVSEKLSNLENDNSDYLANITELKDLLASLSMKESKAIETLVESLLESLSTDFESGDVELKSLISELDTAKLSEAFGFLDIALVMLQQLIGASQKNIAKANSLSSSQDALFQHKHKLTNKSNLSANALEILAKLENNNALLKDLLQTMGKEADKARELISMLKQLIAKTEQKSFHEGSNNQQLVTNVKQIPLHLQQNMTLPRNTESKNSQSKASDVGSQEVKAATTVNTGEVKANIQQPVTEERNSINHQHQWQQTGKELQSRDTIAVANSQNASQEATKNSSSNEVRLNYTNPNELQKQIQELVVKQAKYVKKPNGQQSLIVNLQPANLGSIKIVVAANQGQLTASIITDTVMTKELIESTINNLRVALANTGIQLDRMEIQQQNQSNQSVAQSAGAQSHLQQQKRNQDHQDEQQQKKQKSSGRFDIDELEELALDFIADNNLDKRFVSHDGYSAAVNYTA</sequence>
<dbReference type="RefSeq" id="WP_069642102.1">
    <property type="nucleotide sequence ID" value="NZ_MIJE01000001.1"/>
</dbReference>
<dbReference type="Proteomes" id="UP000094296">
    <property type="component" value="Unassembled WGS sequence"/>
</dbReference>
<keyword evidence="1" id="KW-0175">Coiled coil</keyword>
<dbReference type="EMBL" id="MIJE01000001">
    <property type="protein sequence ID" value="OEF98610.1"/>
    <property type="molecule type" value="Genomic_DNA"/>
</dbReference>
<feature type="domain" description="Flagellar hook-length control protein-like C-terminal" evidence="3">
    <location>
        <begin position="402"/>
        <end position="484"/>
    </location>
</feature>
<feature type="compositionally biased region" description="Basic and acidic residues" evidence="2">
    <location>
        <begin position="501"/>
        <end position="511"/>
    </location>
</feature>
<proteinExistence type="predicted"/>
<dbReference type="AlphaFoldDB" id="A0A1E5G606"/>
<protein>
    <recommendedName>
        <fullName evidence="3">Flagellar hook-length control protein-like C-terminal domain-containing protein</fullName>
    </recommendedName>
</protein>
<feature type="coiled-coil region" evidence="1">
    <location>
        <begin position="225"/>
        <end position="266"/>
    </location>
</feature>
<gene>
    <name evidence="4" type="ORF">BHF68_02800</name>
</gene>
<dbReference type="InterPro" id="IPR038610">
    <property type="entry name" value="FliK-like_C_sf"/>
</dbReference>
<dbReference type="STRING" id="766136.BHF68_02800"/>
<evidence type="ECO:0000259" key="3">
    <source>
        <dbReference type="Pfam" id="PF02120"/>
    </source>
</evidence>
<accession>A0A1E5G606</accession>
<feature type="compositionally biased region" description="Low complexity" evidence="2">
    <location>
        <begin position="480"/>
        <end position="500"/>
    </location>
</feature>
<comment type="caution">
    <text evidence="4">The sequence shown here is derived from an EMBL/GenBank/DDBJ whole genome shotgun (WGS) entry which is preliminary data.</text>
</comment>
<feature type="region of interest" description="Disordered" evidence="2">
    <location>
        <begin position="292"/>
        <end position="314"/>
    </location>
</feature>
<dbReference type="CDD" id="cd17470">
    <property type="entry name" value="T3SS_Flik_C"/>
    <property type="match status" value="1"/>
</dbReference>
<feature type="compositionally biased region" description="Polar residues" evidence="2">
    <location>
        <begin position="292"/>
        <end position="311"/>
    </location>
</feature>
<dbReference type="OrthoDB" id="2380967at2"/>
<name>A0A1E5G606_9FIRM</name>
<feature type="region of interest" description="Disordered" evidence="2">
    <location>
        <begin position="480"/>
        <end position="520"/>
    </location>
</feature>
<dbReference type="InterPro" id="IPR021136">
    <property type="entry name" value="Flagellar_hook_control-like_C"/>
</dbReference>
<evidence type="ECO:0000256" key="1">
    <source>
        <dbReference type="SAM" id="Coils"/>
    </source>
</evidence>
<evidence type="ECO:0000256" key="2">
    <source>
        <dbReference type="SAM" id="MobiDB-lite"/>
    </source>
</evidence>
<evidence type="ECO:0000313" key="5">
    <source>
        <dbReference type="Proteomes" id="UP000094296"/>
    </source>
</evidence>
<reference evidence="4 5" key="1">
    <citation type="submission" date="2016-09" db="EMBL/GenBank/DDBJ databases">
        <title>Draft genome sequence for the type strain of Desulfuribacillus alkaliarsenatis AHT28, an obligately anaerobic, sulfidogenic bacterium isolated from Russian soda lake sediments.</title>
        <authorList>
            <person name="Abin C.A."/>
            <person name="Hollibaugh J.T."/>
        </authorList>
    </citation>
    <scope>NUCLEOTIDE SEQUENCE [LARGE SCALE GENOMIC DNA]</scope>
    <source>
        <strain evidence="4 5">AHT28</strain>
    </source>
</reference>
<evidence type="ECO:0000313" key="4">
    <source>
        <dbReference type="EMBL" id="OEF98610.1"/>
    </source>
</evidence>